<evidence type="ECO:0000313" key="7">
    <source>
        <dbReference type="Proteomes" id="UP001150907"/>
    </source>
</evidence>
<keyword evidence="2 4" id="KW-0396">Initiation factor</keyword>
<name>A0A9W8BKS3_9FUNG</name>
<proteinExistence type="inferred from homology"/>
<dbReference type="EMBL" id="JANBQF010000158">
    <property type="protein sequence ID" value="KAJ2004378.1"/>
    <property type="molecule type" value="Genomic_DNA"/>
</dbReference>
<organism evidence="6 7">
    <name type="scientific">Coemansia thaxteri</name>
    <dbReference type="NCBI Taxonomy" id="2663907"/>
    <lineage>
        <taxon>Eukaryota</taxon>
        <taxon>Fungi</taxon>
        <taxon>Fungi incertae sedis</taxon>
        <taxon>Zoopagomycota</taxon>
        <taxon>Kickxellomycotina</taxon>
        <taxon>Kickxellomycetes</taxon>
        <taxon>Kickxellales</taxon>
        <taxon>Kickxellaceae</taxon>
        <taxon>Coemansia</taxon>
    </lineage>
</organism>
<dbReference type="SMART" id="SM00232">
    <property type="entry name" value="JAB_MPN"/>
    <property type="match status" value="1"/>
</dbReference>
<comment type="function">
    <text evidence="4">Component of the eukaryotic translation initiation factor 3 (eIF-3) complex, which is involved in protein synthesis of a specialized repertoire of mRNAs and, together with other initiation factors, stimulates binding of mRNA and methionyl-tRNAi to the 40S ribosome. The eIF-3 complex specifically targets and initiates translation of a subset of mRNAs involved in cell proliferation.</text>
</comment>
<dbReference type="CDD" id="cd08064">
    <property type="entry name" value="MPN_eIF3f"/>
    <property type="match status" value="1"/>
</dbReference>
<dbReference type="Pfam" id="PF01398">
    <property type="entry name" value="JAB"/>
    <property type="match status" value="1"/>
</dbReference>
<dbReference type="PANTHER" id="PTHR10540">
    <property type="entry name" value="EUKARYOTIC TRANSLATION INITIATION FACTOR 3 SUBUNIT F-RELATED"/>
    <property type="match status" value="1"/>
</dbReference>
<evidence type="ECO:0000256" key="3">
    <source>
        <dbReference type="ARBA" id="ARBA00022917"/>
    </source>
</evidence>
<evidence type="ECO:0000256" key="2">
    <source>
        <dbReference type="ARBA" id="ARBA00022540"/>
    </source>
</evidence>
<dbReference type="GO" id="GO:0001732">
    <property type="term" value="P:formation of cytoplasmic translation initiation complex"/>
    <property type="evidence" value="ECO:0007669"/>
    <property type="project" value="UniProtKB-UniRule"/>
</dbReference>
<dbReference type="InterPro" id="IPR024969">
    <property type="entry name" value="EIF3F/CSN6-like_C"/>
</dbReference>
<comment type="similarity">
    <text evidence="4">Belongs to the eIF-3 subunit F family.</text>
</comment>
<accession>A0A9W8BKS3</accession>
<dbReference type="GO" id="GO:0031369">
    <property type="term" value="F:translation initiation factor binding"/>
    <property type="evidence" value="ECO:0007669"/>
    <property type="project" value="InterPro"/>
</dbReference>
<gene>
    <name evidence="6" type="ORF">H4R26_002546</name>
</gene>
<dbReference type="GO" id="GO:0033290">
    <property type="term" value="C:eukaryotic 48S preinitiation complex"/>
    <property type="evidence" value="ECO:0007669"/>
    <property type="project" value="UniProtKB-UniRule"/>
</dbReference>
<comment type="caution">
    <text evidence="6">The sequence shown here is derived from an EMBL/GenBank/DDBJ whole genome shotgun (WGS) entry which is preliminary data.</text>
</comment>
<dbReference type="Proteomes" id="UP001150907">
    <property type="component" value="Unassembled WGS sequence"/>
</dbReference>
<keyword evidence="3 4" id="KW-0648">Protein biosynthesis</keyword>
<dbReference type="PROSITE" id="PS50249">
    <property type="entry name" value="MPN"/>
    <property type="match status" value="1"/>
</dbReference>
<dbReference type="HAMAP" id="MF_03005">
    <property type="entry name" value="eIF3f"/>
    <property type="match status" value="1"/>
</dbReference>
<evidence type="ECO:0000313" key="6">
    <source>
        <dbReference type="EMBL" id="KAJ2004378.1"/>
    </source>
</evidence>
<dbReference type="InterPro" id="IPR027531">
    <property type="entry name" value="eIF3f"/>
</dbReference>
<feature type="domain" description="MPN" evidence="5">
    <location>
        <begin position="29"/>
        <end position="163"/>
    </location>
</feature>
<sequence>MLNLNLPALASSIVKSGATTVATSTTQQCYVHPVVLFSVLDHYLRRNDNQERVIGTLLGVRSDDGRIVEIRSCFAVPHFETEDQVEVDMEHHRSMFALHKRASAREQIVGWYATGNKLSKYAALIQDFYSREAAPFNAVHLIIDTDLTDGNLGIKCLQGSPIGVRAHPENCLFLPLPYEMQYPDAELTALQATADSAESDEGYAVMISDMEQLEKSIDELCAMLERVTAYVHRVCEGKEKPNNLIGKYLMDMLAIVPNIDATQFSTLFQTHLQDILMVAYLTNLTRAQLNIADRLQRII</sequence>
<protein>
    <recommendedName>
        <fullName evidence="4">Eukaryotic translation initiation factor 3 subunit F</fullName>
        <shortName evidence="4">eIF3f</shortName>
    </recommendedName>
</protein>
<dbReference type="InterPro" id="IPR037518">
    <property type="entry name" value="MPN"/>
</dbReference>
<comment type="subcellular location">
    <subcellularLocation>
        <location evidence="4">Cytoplasm</location>
    </subcellularLocation>
</comment>
<dbReference type="GO" id="GO:0016282">
    <property type="term" value="C:eukaryotic 43S preinitiation complex"/>
    <property type="evidence" value="ECO:0007669"/>
    <property type="project" value="UniProtKB-UniRule"/>
</dbReference>
<keyword evidence="1 4" id="KW-0963">Cytoplasm</keyword>
<dbReference type="GO" id="GO:0071541">
    <property type="term" value="C:eukaryotic translation initiation factor 3 complex, eIF3m"/>
    <property type="evidence" value="ECO:0007669"/>
    <property type="project" value="TreeGrafter"/>
</dbReference>
<dbReference type="GO" id="GO:0008237">
    <property type="term" value="F:metallopeptidase activity"/>
    <property type="evidence" value="ECO:0007669"/>
    <property type="project" value="InterPro"/>
</dbReference>
<dbReference type="OrthoDB" id="25498at2759"/>
<evidence type="ECO:0000256" key="1">
    <source>
        <dbReference type="ARBA" id="ARBA00022490"/>
    </source>
</evidence>
<reference evidence="6" key="1">
    <citation type="submission" date="2022-07" db="EMBL/GenBank/DDBJ databases">
        <title>Phylogenomic reconstructions and comparative analyses of Kickxellomycotina fungi.</title>
        <authorList>
            <person name="Reynolds N.K."/>
            <person name="Stajich J.E."/>
            <person name="Barry K."/>
            <person name="Grigoriev I.V."/>
            <person name="Crous P."/>
            <person name="Smith M.E."/>
        </authorList>
    </citation>
    <scope>NUCLEOTIDE SEQUENCE</scope>
    <source>
        <strain evidence="6">IMI 214461</strain>
    </source>
</reference>
<dbReference type="Gene3D" id="3.40.140.10">
    <property type="entry name" value="Cytidine Deaminase, domain 2"/>
    <property type="match status" value="1"/>
</dbReference>
<evidence type="ECO:0000259" key="5">
    <source>
        <dbReference type="PROSITE" id="PS50249"/>
    </source>
</evidence>
<comment type="subunit">
    <text evidence="4">Component of the eukaryotic translation initiation factor 3 (eIF-3) complex.</text>
</comment>
<dbReference type="GO" id="GO:0003743">
    <property type="term" value="F:translation initiation factor activity"/>
    <property type="evidence" value="ECO:0007669"/>
    <property type="project" value="UniProtKB-UniRule"/>
</dbReference>
<dbReference type="AlphaFoldDB" id="A0A9W8BKS3"/>
<dbReference type="PANTHER" id="PTHR10540:SF6">
    <property type="entry name" value="EUKARYOTIC TRANSLATION INITIATION FACTOR 3 SUBUNIT F"/>
    <property type="match status" value="1"/>
</dbReference>
<keyword evidence="7" id="KW-1185">Reference proteome</keyword>
<evidence type="ECO:0000256" key="4">
    <source>
        <dbReference type="HAMAP-Rule" id="MF_03005"/>
    </source>
</evidence>
<dbReference type="Pfam" id="PF13012">
    <property type="entry name" value="MitMem_reg"/>
    <property type="match status" value="1"/>
</dbReference>
<dbReference type="InterPro" id="IPR000555">
    <property type="entry name" value="JAMM/MPN+_dom"/>
</dbReference>